<dbReference type="EMBL" id="CP000874">
    <property type="protein sequence ID" value="ACP22869.1"/>
    <property type="molecule type" value="Genomic_DNA"/>
</dbReference>
<reference evidence="1 2" key="2">
    <citation type="journal article" date="2009" name="Appl. Environ. Microbiol.">
        <title>Rhizobium sp. strain NGR234 possesses a remarkable number of secretion systems.</title>
        <authorList>
            <person name="Schmeisser C."/>
            <person name="Liesegang H."/>
            <person name="Krysciak D."/>
            <person name="Bakkou N."/>
            <person name="Le Quere A."/>
            <person name="Wollherr A."/>
            <person name="Heinemeyer I."/>
            <person name="Morgenstern B."/>
            <person name="Pommerening-Roeser A."/>
            <person name="Flores M."/>
            <person name="Palacios R."/>
            <person name="Brenner S."/>
            <person name="Gottschalk G."/>
            <person name="Schmitz R.A."/>
            <person name="Broughton W.J."/>
            <person name="Perret X."/>
            <person name="Strittmatter A.W."/>
            <person name="Streit W.R."/>
        </authorList>
    </citation>
    <scope>NUCLEOTIDE SEQUENCE [LARGE SCALE GENOMIC DNA]</scope>
    <source>
        <strain evidence="2">NBRC 101917 / NGR234</strain>
    </source>
</reference>
<proteinExistence type="predicted"/>
<evidence type="ECO:0000313" key="1">
    <source>
        <dbReference type="EMBL" id="ACP22869.1"/>
    </source>
</evidence>
<dbReference type="HOGENOM" id="CLU_3065525_0_0_5"/>
<gene>
    <name evidence="1" type="ordered locus">NGR_b14180</name>
</gene>
<geneLocation type="plasmid" evidence="2">
    <name>sym pNGR234b</name>
</geneLocation>
<dbReference type="AlphaFoldDB" id="C3KKD3"/>
<organism evidence="1 2">
    <name type="scientific">Sinorhizobium fredii (strain NBRC 101917 / NGR234)</name>
    <dbReference type="NCBI Taxonomy" id="394"/>
    <lineage>
        <taxon>Bacteria</taxon>
        <taxon>Pseudomonadati</taxon>
        <taxon>Pseudomonadota</taxon>
        <taxon>Alphaproteobacteria</taxon>
        <taxon>Hyphomicrobiales</taxon>
        <taxon>Rhizobiaceae</taxon>
        <taxon>Sinorhizobium/Ensifer group</taxon>
        <taxon>Sinorhizobium</taxon>
    </lineage>
</organism>
<keyword evidence="2" id="KW-1185">Reference proteome</keyword>
<protein>
    <submittedName>
        <fullName evidence="1">Uncharacterized protein</fullName>
    </submittedName>
</protein>
<name>C3KKD3_SINFN</name>
<keyword evidence="1" id="KW-0614">Plasmid</keyword>
<sequence>MLVSLLEPSRPRAHPPAITAEDRILSLREHFPLRSSLLRDAPLQPFSRQVQVQ</sequence>
<dbReference type="Proteomes" id="UP000001054">
    <property type="component" value="Plasmid pNGR234b"/>
</dbReference>
<dbReference type="KEGG" id="rhi:NGR_b14180"/>
<accession>C3KKD3</accession>
<evidence type="ECO:0000313" key="2">
    <source>
        <dbReference type="Proteomes" id="UP000001054"/>
    </source>
</evidence>
<reference evidence="2" key="1">
    <citation type="journal article" date="2004" name="J. Bacteriol.">
        <title>An evolutionary hot spot: the pNGR234b replicon of Rhizobium sp. strain NGR234.</title>
        <authorList>
            <person name="Streit W.R."/>
            <person name="Schmitz R.A."/>
            <person name="Perret X."/>
            <person name="Staehelin C."/>
            <person name="Deakin W.J."/>
            <person name="Raasch C."/>
            <person name="Liesegang H."/>
            <person name="Broughton W.J."/>
        </authorList>
    </citation>
    <scope>NUCLEOTIDE SEQUENCE [LARGE SCALE GENOMIC DNA]</scope>
    <source>
        <strain evidence="2">NBRC 101917 / NGR234</strain>
    </source>
</reference>